<gene>
    <name evidence="9" type="ORF">SAMN05421820_102709</name>
</gene>
<dbReference type="Pfam" id="PF04539">
    <property type="entry name" value="Sigma70_r3"/>
    <property type="match status" value="1"/>
</dbReference>
<feature type="domain" description="RNA polymerase sigma-70 region 1.2" evidence="5">
    <location>
        <begin position="16"/>
        <end position="49"/>
    </location>
</feature>
<keyword evidence="2" id="KW-0731">Sigma factor</keyword>
<dbReference type="GO" id="GO:0006352">
    <property type="term" value="P:DNA-templated transcription initiation"/>
    <property type="evidence" value="ECO:0007669"/>
    <property type="project" value="InterPro"/>
</dbReference>
<dbReference type="PRINTS" id="PR00046">
    <property type="entry name" value="SIGMA70FCT"/>
</dbReference>
<evidence type="ECO:0000259" key="6">
    <source>
        <dbReference type="Pfam" id="PF04539"/>
    </source>
</evidence>
<evidence type="ECO:0000256" key="4">
    <source>
        <dbReference type="ARBA" id="ARBA00023163"/>
    </source>
</evidence>
<dbReference type="GO" id="GO:0016987">
    <property type="term" value="F:sigma factor activity"/>
    <property type="evidence" value="ECO:0007669"/>
    <property type="project" value="UniProtKB-KW"/>
</dbReference>
<feature type="domain" description="RNA polymerase sigma-70 region 2" evidence="7">
    <location>
        <begin position="54"/>
        <end position="123"/>
    </location>
</feature>
<dbReference type="PANTHER" id="PTHR30603">
    <property type="entry name" value="RNA POLYMERASE SIGMA FACTOR RPO"/>
    <property type="match status" value="1"/>
</dbReference>
<proteinExistence type="predicted"/>
<feature type="domain" description="RNA polymerase sigma-70 region 4" evidence="8">
    <location>
        <begin position="226"/>
        <end position="274"/>
    </location>
</feature>
<dbReference type="AlphaFoldDB" id="A0A1G9PN35"/>
<evidence type="ECO:0000259" key="8">
    <source>
        <dbReference type="Pfam" id="PF04545"/>
    </source>
</evidence>
<dbReference type="InterPro" id="IPR007624">
    <property type="entry name" value="RNA_pol_sigma70_r3"/>
</dbReference>
<dbReference type="InterPro" id="IPR036388">
    <property type="entry name" value="WH-like_DNA-bd_sf"/>
</dbReference>
<feature type="domain" description="RNA polymerase sigma-70 region 3" evidence="6">
    <location>
        <begin position="136"/>
        <end position="208"/>
    </location>
</feature>
<dbReference type="Gene3D" id="1.10.10.10">
    <property type="entry name" value="Winged helix-like DNA-binding domain superfamily/Winged helix DNA-binding domain"/>
    <property type="match status" value="2"/>
</dbReference>
<dbReference type="GO" id="GO:0003677">
    <property type="term" value="F:DNA binding"/>
    <property type="evidence" value="ECO:0007669"/>
    <property type="project" value="UniProtKB-KW"/>
</dbReference>
<evidence type="ECO:0000313" key="9">
    <source>
        <dbReference type="EMBL" id="SDM00282.1"/>
    </source>
</evidence>
<dbReference type="InterPro" id="IPR013324">
    <property type="entry name" value="RNA_pol_sigma_r3/r4-like"/>
</dbReference>
<organism evidence="9 10">
    <name type="scientific">Pedobacter steynii</name>
    <dbReference type="NCBI Taxonomy" id="430522"/>
    <lineage>
        <taxon>Bacteria</taxon>
        <taxon>Pseudomonadati</taxon>
        <taxon>Bacteroidota</taxon>
        <taxon>Sphingobacteriia</taxon>
        <taxon>Sphingobacteriales</taxon>
        <taxon>Sphingobacteriaceae</taxon>
        <taxon>Pedobacter</taxon>
    </lineage>
</organism>
<dbReference type="Gene3D" id="1.10.601.10">
    <property type="entry name" value="RNA Polymerase Primary Sigma Factor"/>
    <property type="match status" value="1"/>
</dbReference>
<evidence type="ECO:0000313" key="10">
    <source>
        <dbReference type="Proteomes" id="UP000183200"/>
    </source>
</evidence>
<dbReference type="InterPro" id="IPR007627">
    <property type="entry name" value="RNA_pol_sigma70_r2"/>
</dbReference>
<dbReference type="Pfam" id="PF04542">
    <property type="entry name" value="Sigma70_r2"/>
    <property type="match status" value="1"/>
</dbReference>
<evidence type="ECO:0000259" key="7">
    <source>
        <dbReference type="Pfam" id="PF04542"/>
    </source>
</evidence>
<sequence>MRHFRISPSITNRKTDSLERYLNEIGKIDLLSPEEEIELAKRISAGDRAAADKLIRANLRFVVSVAKGYQDNGLRLSDLISEGNRGLIKASGRFDETKGFKFISFAVWWIRQSIMASISDNRRMVRLPGNQVVGITKAYRAAEVLEQRLGRFPTAEEIAEEMGVSDEQAIDFLSHAPMSQSLDALLSEDGETTVKDLIPNENAPAADHQLWQESLAVDMRRYLTIVPERERKIIYHYYGLFGYPKTTLDDMVFIFKLSKERIRQLKDKAIKTLQRSPKSALLREYLY</sequence>
<dbReference type="InterPro" id="IPR013325">
    <property type="entry name" value="RNA_pol_sigma_r2"/>
</dbReference>
<evidence type="ECO:0000256" key="1">
    <source>
        <dbReference type="ARBA" id="ARBA00023015"/>
    </source>
</evidence>
<dbReference type="SUPFAM" id="SSF88946">
    <property type="entry name" value="Sigma2 domain of RNA polymerase sigma factors"/>
    <property type="match status" value="1"/>
</dbReference>
<evidence type="ECO:0000256" key="2">
    <source>
        <dbReference type="ARBA" id="ARBA00023082"/>
    </source>
</evidence>
<dbReference type="InterPro" id="IPR000943">
    <property type="entry name" value="RNA_pol_sigma70"/>
</dbReference>
<dbReference type="EMBL" id="FNGY01000002">
    <property type="protein sequence ID" value="SDM00282.1"/>
    <property type="molecule type" value="Genomic_DNA"/>
</dbReference>
<dbReference type="OrthoDB" id="9809557at2"/>
<keyword evidence="4" id="KW-0804">Transcription</keyword>
<dbReference type="SUPFAM" id="SSF88659">
    <property type="entry name" value="Sigma3 and sigma4 domains of RNA polymerase sigma factors"/>
    <property type="match status" value="2"/>
</dbReference>
<dbReference type="PANTHER" id="PTHR30603:SF47">
    <property type="entry name" value="RNA POLYMERASE SIGMA FACTOR SIGD, CHLOROPLASTIC"/>
    <property type="match status" value="1"/>
</dbReference>
<dbReference type="RefSeq" id="WP_074605541.1">
    <property type="nucleotide sequence ID" value="NZ_FNGY01000002.1"/>
</dbReference>
<dbReference type="InterPro" id="IPR007630">
    <property type="entry name" value="RNA_pol_sigma70_r4"/>
</dbReference>
<dbReference type="InterPro" id="IPR009042">
    <property type="entry name" value="RNA_pol_sigma70_r1_2"/>
</dbReference>
<dbReference type="NCBIfam" id="TIGR02937">
    <property type="entry name" value="sigma70-ECF"/>
    <property type="match status" value="1"/>
</dbReference>
<name>A0A1G9PN35_9SPHI</name>
<dbReference type="Proteomes" id="UP000183200">
    <property type="component" value="Unassembled WGS sequence"/>
</dbReference>
<protein>
    <submittedName>
        <fullName evidence="9">RNA polymerase primary sigma factor</fullName>
    </submittedName>
</protein>
<keyword evidence="10" id="KW-1185">Reference proteome</keyword>
<reference evidence="10" key="1">
    <citation type="submission" date="2016-10" db="EMBL/GenBank/DDBJ databases">
        <authorList>
            <person name="Varghese N."/>
            <person name="Submissions S."/>
        </authorList>
    </citation>
    <scope>NUCLEOTIDE SEQUENCE [LARGE SCALE GENOMIC DNA]</scope>
    <source>
        <strain evidence="10">DSM 19110</strain>
    </source>
</reference>
<accession>A0A1G9PN35</accession>
<dbReference type="Pfam" id="PF04545">
    <property type="entry name" value="Sigma70_r4"/>
    <property type="match status" value="1"/>
</dbReference>
<evidence type="ECO:0000256" key="3">
    <source>
        <dbReference type="ARBA" id="ARBA00023125"/>
    </source>
</evidence>
<keyword evidence="3" id="KW-0238">DNA-binding</keyword>
<keyword evidence="1" id="KW-0805">Transcription regulation</keyword>
<dbReference type="InterPro" id="IPR014284">
    <property type="entry name" value="RNA_pol_sigma-70_dom"/>
</dbReference>
<dbReference type="InterPro" id="IPR050239">
    <property type="entry name" value="Sigma-70_RNA_pol_init_factors"/>
</dbReference>
<dbReference type="Gene3D" id="1.20.120.1810">
    <property type="match status" value="1"/>
</dbReference>
<evidence type="ECO:0000259" key="5">
    <source>
        <dbReference type="Pfam" id="PF00140"/>
    </source>
</evidence>
<dbReference type="Pfam" id="PF00140">
    <property type="entry name" value="Sigma70_r1_2"/>
    <property type="match status" value="1"/>
</dbReference>